<feature type="domain" description="Poly-beta-hydroxybutyrate polymerase N-terminal" evidence="4">
    <location>
        <begin position="121"/>
        <end position="289"/>
    </location>
</feature>
<dbReference type="Pfam" id="PF12551">
    <property type="entry name" value="PHBC_N"/>
    <property type="match status" value="1"/>
</dbReference>
<sequence length="612" mass="68233">METLTRDRQALVADRPTEFGPVISVAAQSALPHEDEDLGSEAFRAIDRMREALSAMATGGLSPAALALAFFDWSIHLASAPGKRMELANKAAQNWGQLLTYMAAAATRPDTPACIDALPGDNRFRAEGWQKQPYTVWAQAFLLCQQWWHNLTHNIPGMTPHHEDVVSFTTRQLLDVFSPSNIPFANPEVIHKAMETGGANFAQGFRNWLEDTSRLAMRQPPVGMEAFRVGRDIAATPGKVVYRNNLIELIQYSPATENVLAEPILIVPAWIMKYYILDLSPRNSLVRYLVSRGHTVFCISWRNPTANDRDLTLDDYRRLGIMAALDAVSAIVPERKIHATGYCLGGTLLAIAAAAMARAEDKRLASVTLFAAQTDFSEPGELARFIDHSQMHYLESMMWHSGCLSADQMAGAFQLLRTNDLVWSRLVHDYLIGGRTPMSDLMAWNADSTHMPYRMHAEYLQRLYLDNELASGRFIVDGRPAHLQNIRLPMFVVGTERDHVAPWPSVYKIHYLTDTDVTFVLTSGGHNAGIISEPDHPGRRFRIALTREVDSGVSAEEWAVAALSKDGSWWPDWVEWLASHSARERVAPPAIGARKKGYPPIGDAPGTYVHQR</sequence>
<dbReference type="EMBL" id="CP023068">
    <property type="protein sequence ID" value="ASY66369.1"/>
    <property type="molecule type" value="Genomic_DNA"/>
</dbReference>
<feature type="region of interest" description="Disordered" evidence="3">
    <location>
        <begin position="591"/>
        <end position="612"/>
    </location>
</feature>
<dbReference type="InterPro" id="IPR029058">
    <property type="entry name" value="AB_hydrolase_fold"/>
</dbReference>
<dbReference type="InterPro" id="IPR010941">
    <property type="entry name" value="PhaC_N"/>
</dbReference>
<evidence type="ECO:0000259" key="5">
    <source>
        <dbReference type="Pfam" id="PF12551"/>
    </source>
</evidence>
<dbReference type="InterPro" id="IPR022211">
    <property type="entry name" value="PHBC_N"/>
</dbReference>
<evidence type="ECO:0000256" key="3">
    <source>
        <dbReference type="SAM" id="MobiDB-lite"/>
    </source>
</evidence>
<evidence type="ECO:0000259" key="4">
    <source>
        <dbReference type="Pfam" id="PF07167"/>
    </source>
</evidence>
<dbReference type="PANTHER" id="PTHR36837">
    <property type="entry name" value="POLY(3-HYDROXYALKANOATE) POLYMERASE SUBUNIT PHAC"/>
    <property type="match status" value="1"/>
</dbReference>
<protein>
    <submittedName>
        <fullName evidence="6">Polyhydroxyalkanoic acid synthase</fullName>
    </submittedName>
</protein>
<evidence type="ECO:0000313" key="7">
    <source>
        <dbReference type="Proteomes" id="UP000217211"/>
    </source>
</evidence>
<dbReference type="GO" id="GO:0042619">
    <property type="term" value="P:poly-hydroxybutyrate biosynthetic process"/>
    <property type="evidence" value="ECO:0007669"/>
    <property type="project" value="InterPro"/>
</dbReference>
<evidence type="ECO:0000256" key="1">
    <source>
        <dbReference type="ARBA" id="ARBA00022679"/>
    </source>
</evidence>
<dbReference type="STRING" id="716928.GCA_000261485_05321"/>
<keyword evidence="1" id="KW-0808">Transferase</keyword>
<organism evidence="6 7">
    <name type="scientific">Sinorhizobium sojae CCBAU 05684</name>
    <dbReference type="NCBI Taxonomy" id="716928"/>
    <lineage>
        <taxon>Bacteria</taxon>
        <taxon>Pseudomonadati</taxon>
        <taxon>Pseudomonadota</taxon>
        <taxon>Alphaproteobacteria</taxon>
        <taxon>Hyphomicrobiales</taxon>
        <taxon>Rhizobiaceae</taxon>
        <taxon>Sinorhizobium/Ensifer group</taxon>
        <taxon>Sinorhizobium</taxon>
    </lineage>
</organism>
<dbReference type="InterPro" id="IPR051321">
    <property type="entry name" value="PHA/PHB_synthase"/>
</dbReference>
<keyword evidence="7" id="KW-1185">Reference proteome</keyword>
<dbReference type="eggNOG" id="COG3243">
    <property type="taxonomic scope" value="Bacteria"/>
</dbReference>
<feature type="domain" description="Poly-beta-hydroxybutyrate polymerase N-terminal" evidence="5">
    <location>
        <begin position="42"/>
        <end position="83"/>
    </location>
</feature>
<dbReference type="RefSeq" id="WP_034859591.1">
    <property type="nucleotide sequence ID" value="NZ_AJQT01000130.1"/>
</dbReference>
<reference evidence="6 7" key="1">
    <citation type="submission" date="2017-08" db="EMBL/GenBank/DDBJ databases">
        <title>Multipartite genome sequences of Sinorhizobium species nodulating soybeans.</title>
        <authorList>
            <person name="Tian C.F."/>
        </authorList>
    </citation>
    <scope>NUCLEOTIDE SEQUENCE [LARGE SCALE GENOMIC DNA]</scope>
    <source>
        <strain evidence="6 7">CCBAU 05684</strain>
        <plasmid evidence="7">psj05684b</plasmid>
    </source>
</reference>
<accession>A0A249PM39</accession>
<dbReference type="Pfam" id="PF07167">
    <property type="entry name" value="PhaC_N"/>
    <property type="match status" value="1"/>
</dbReference>
<name>A0A249PM39_9HYPH</name>
<dbReference type="KEGG" id="esj:SJ05684_b53870"/>
<geneLocation type="plasmid" evidence="7">
    <name>psj05684b</name>
</geneLocation>
<gene>
    <name evidence="6" type="ORF">SJ05684_b53870</name>
</gene>
<proteinExistence type="predicted"/>
<evidence type="ECO:0000313" key="6">
    <source>
        <dbReference type="EMBL" id="ASY66369.1"/>
    </source>
</evidence>
<keyword evidence="2" id="KW-0012">Acyltransferase</keyword>
<dbReference type="Proteomes" id="UP000217211">
    <property type="component" value="Plasmid pSJ05684b"/>
</dbReference>
<keyword evidence="6" id="KW-0614">Plasmid</keyword>
<dbReference type="SUPFAM" id="SSF53474">
    <property type="entry name" value="alpha/beta-Hydrolases"/>
    <property type="match status" value="1"/>
</dbReference>
<dbReference type="Gene3D" id="3.40.50.1820">
    <property type="entry name" value="alpha/beta hydrolase"/>
    <property type="match status" value="1"/>
</dbReference>
<evidence type="ECO:0000256" key="2">
    <source>
        <dbReference type="ARBA" id="ARBA00023315"/>
    </source>
</evidence>
<dbReference type="GO" id="GO:0016746">
    <property type="term" value="F:acyltransferase activity"/>
    <property type="evidence" value="ECO:0007669"/>
    <property type="project" value="UniProtKB-KW"/>
</dbReference>
<dbReference type="AlphaFoldDB" id="A0A249PM39"/>
<dbReference type="PANTHER" id="PTHR36837:SF5">
    <property type="entry name" value="POLY-3-HYDROXYBUTYRATE SYNTHASE"/>
    <property type="match status" value="1"/>
</dbReference>
<dbReference type="OrthoDB" id="7208816at2"/>